<feature type="region of interest" description="Disordered" evidence="1">
    <location>
        <begin position="25"/>
        <end position="69"/>
    </location>
</feature>
<name>A0A656Q8S8_9BURK</name>
<feature type="chain" id="PRO_5024953602" description="Lipoprotein" evidence="2">
    <location>
        <begin position="21"/>
        <end position="309"/>
    </location>
</feature>
<dbReference type="AlphaFoldDB" id="A0A656Q8S8"/>
<comment type="caution">
    <text evidence="3">The sequence shown here is derived from an EMBL/GenBank/DDBJ whole genome shotgun (WGS) entry which is preliminary data.</text>
</comment>
<reference evidence="3 4" key="1">
    <citation type="submission" date="2014-03" db="EMBL/GenBank/DDBJ databases">
        <title>Draft Genome Sequences of Four Burkholderia Strains.</title>
        <authorList>
            <person name="Liu X.Y."/>
            <person name="Li C.X."/>
            <person name="Xu J.H."/>
        </authorList>
    </citation>
    <scope>NUCLEOTIDE SEQUENCE [LARGE SCALE GENOMIC DNA]</scope>
    <source>
        <strain evidence="3 4">OP-1</strain>
    </source>
</reference>
<feature type="signal peptide" evidence="2">
    <location>
        <begin position="1"/>
        <end position="20"/>
    </location>
</feature>
<feature type="compositionally biased region" description="Low complexity" evidence="1">
    <location>
        <begin position="36"/>
        <end position="51"/>
    </location>
</feature>
<evidence type="ECO:0000256" key="2">
    <source>
        <dbReference type="SAM" id="SignalP"/>
    </source>
</evidence>
<dbReference type="Proteomes" id="UP000027451">
    <property type="component" value="Unassembled WGS sequence"/>
</dbReference>
<evidence type="ECO:0000313" key="3">
    <source>
        <dbReference type="EMBL" id="KDR25353.1"/>
    </source>
</evidence>
<keyword evidence="2" id="KW-0732">Signal</keyword>
<evidence type="ECO:0008006" key="5">
    <source>
        <dbReference type="Google" id="ProtNLM"/>
    </source>
</evidence>
<dbReference type="PROSITE" id="PS51257">
    <property type="entry name" value="PROKAR_LIPOPROTEIN"/>
    <property type="match status" value="1"/>
</dbReference>
<evidence type="ECO:0000256" key="1">
    <source>
        <dbReference type="SAM" id="MobiDB-lite"/>
    </source>
</evidence>
<keyword evidence="4" id="KW-1185">Reference proteome</keyword>
<organism evidence="3 4">
    <name type="scientific">Caballeronia zhejiangensis</name>
    <dbReference type="NCBI Taxonomy" id="871203"/>
    <lineage>
        <taxon>Bacteria</taxon>
        <taxon>Pseudomonadati</taxon>
        <taxon>Pseudomonadota</taxon>
        <taxon>Betaproteobacteria</taxon>
        <taxon>Burkholderiales</taxon>
        <taxon>Burkholderiaceae</taxon>
        <taxon>Caballeronia</taxon>
    </lineage>
</organism>
<sequence>MSFGKCAVISLTFSSVVLLSACGGGGSGGADENRQPASAPAAAAPASAASSTVPSTDLPTSASAPAAASSPATVGEALPSLANPQAGSTAQTGTNAEGIWTTNSLTNRTIALVDPDGNISSLNAIGSIVTSALYGVISYSPQAWTLTSGLSFNNMLFAYPTNSGSGTYSPRNTFSGSYVANGATTEFSSNYDAANALSVTQQSVAGTWTQSSTSLTIADDGSFTGKLSGCDVSGKMLLATPGSNRNMYAVTMSVAPATSCSVPAGTTYTGNAAILFVPITGSNGYRRTVLYNVHNLNELRYAYGQLTKQ</sequence>
<accession>A0A656Q8S8</accession>
<dbReference type="EMBL" id="JFHD01000048">
    <property type="protein sequence ID" value="KDR25353.1"/>
    <property type="molecule type" value="Genomic_DNA"/>
</dbReference>
<gene>
    <name evidence="3" type="ORF">BG60_28515</name>
</gene>
<evidence type="ECO:0000313" key="4">
    <source>
        <dbReference type="Proteomes" id="UP000027451"/>
    </source>
</evidence>
<protein>
    <recommendedName>
        <fullName evidence="5">Lipoprotein</fullName>
    </recommendedName>
</protein>
<proteinExistence type="predicted"/>
<feature type="compositionally biased region" description="Low complexity" evidence="1">
    <location>
        <begin position="59"/>
        <end position="69"/>
    </location>
</feature>